<dbReference type="Proteomes" id="UP000276133">
    <property type="component" value="Unassembled WGS sequence"/>
</dbReference>
<keyword evidence="2" id="KW-1185">Reference proteome</keyword>
<dbReference type="EMBL" id="REGN01008843">
    <property type="protein sequence ID" value="RNA02552.1"/>
    <property type="molecule type" value="Genomic_DNA"/>
</dbReference>
<comment type="caution">
    <text evidence="1">The sequence shown here is derived from an EMBL/GenBank/DDBJ whole genome shotgun (WGS) entry which is preliminary data.</text>
</comment>
<evidence type="ECO:0000313" key="2">
    <source>
        <dbReference type="Proteomes" id="UP000276133"/>
    </source>
</evidence>
<evidence type="ECO:0000313" key="1">
    <source>
        <dbReference type="EMBL" id="RNA02552.1"/>
    </source>
</evidence>
<dbReference type="AlphaFoldDB" id="A0A3M7PTR2"/>
<reference evidence="1 2" key="1">
    <citation type="journal article" date="2018" name="Sci. Rep.">
        <title>Genomic signatures of local adaptation to the degree of environmental predictability in rotifers.</title>
        <authorList>
            <person name="Franch-Gras L."/>
            <person name="Hahn C."/>
            <person name="Garcia-Roger E.M."/>
            <person name="Carmona M.J."/>
            <person name="Serra M."/>
            <person name="Gomez A."/>
        </authorList>
    </citation>
    <scope>NUCLEOTIDE SEQUENCE [LARGE SCALE GENOMIC DNA]</scope>
    <source>
        <strain evidence="1">HYR1</strain>
    </source>
</reference>
<proteinExistence type="predicted"/>
<gene>
    <name evidence="1" type="ORF">BpHYR1_023210</name>
</gene>
<protein>
    <submittedName>
        <fullName evidence="1">Uncharacterized protein</fullName>
    </submittedName>
</protein>
<sequence length="67" mass="7939">MLTEQITVKSSWQENFTTLSIRQEHYRMTLLFYFKNIDLVDLRNELLANSSLLDKIIEAISLEDKAF</sequence>
<accession>A0A3M7PTR2</accession>
<organism evidence="1 2">
    <name type="scientific">Brachionus plicatilis</name>
    <name type="common">Marine rotifer</name>
    <name type="synonym">Brachionus muelleri</name>
    <dbReference type="NCBI Taxonomy" id="10195"/>
    <lineage>
        <taxon>Eukaryota</taxon>
        <taxon>Metazoa</taxon>
        <taxon>Spiralia</taxon>
        <taxon>Gnathifera</taxon>
        <taxon>Rotifera</taxon>
        <taxon>Eurotatoria</taxon>
        <taxon>Monogononta</taxon>
        <taxon>Pseudotrocha</taxon>
        <taxon>Ploima</taxon>
        <taxon>Brachionidae</taxon>
        <taxon>Brachionus</taxon>
    </lineage>
</organism>
<name>A0A3M7PTR2_BRAPC</name>